<name>A0ACB7NZM6_9PEZI</name>
<reference evidence="1 2" key="1">
    <citation type="journal article" date="2021" name="Nat. Commun.">
        <title>Genetic determinants of endophytism in the Arabidopsis root mycobiome.</title>
        <authorList>
            <person name="Mesny F."/>
            <person name="Miyauchi S."/>
            <person name="Thiergart T."/>
            <person name="Pickel B."/>
            <person name="Atanasova L."/>
            <person name="Karlsson M."/>
            <person name="Huettel B."/>
            <person name="Barry K.W."/>
            <person name="Haridas S."/>
            <person name="Chen C."/>
            <person name="Bauer D."/>
            <person name="Andreopoulos W."/>
            <person name="Pangilinan J."/>
            <person name="LaButti K."/>
            <person name="Riley R."/>
            <person name="Lipzen A."/>
            <person name="Clum A."/>
            <person name="Drula E."/>
            <person name="Henrissat B."/>
            <person name="Kohler A."/>
            <person name="Grigoriev I.V."/>
            <person name="Martin F.M."/>
            <person name="Hacquard S."/>
        </authorList>
    </citation>
    <scope>NUCLEOTIDE SEQUENCE [LARGE SCALE GENOMIC DNA]</scope>
    <source>
        <strain evidence="1 2">MPI-SDFR-AT-0079</strain>
    </source>
</reference>
<accession>A0ACB7NZM6</accession>
<proteinExistence type="predicted"/>
<comment type="caution">
    <text evidence="1">The sequence shown here is derived from an EMBL/GenBank/DDBJ whole genome shotgun (WGS) entry which is preliminary data.</text>
</comment>
<protein>
    <submittedName>
        <fullName evidence="1">Uncharacterized protein</fullName>
    </submittedName>
</protein>
<gene>
    <name evidence="1" type="ORF">F5144DRAFT_496204</name>
</gene>
<feature type="non-terminal residue" evidence="1">
    <location>
        <position position="1"/>
    </location>
</feature>
<keyword evidence="2" id="KW-1185">Reference proteome</keyword>
<dbReference type="EMBL" id="JAGIZQ010000006">
    <property type="protein sequence ID" value="KAH6623114.1"/>
    <property type="molecule type" value="Genomic_DNA"/>
</dbReference>
<evidence type="ECO:0000313" key="1">
    <source>
        <dbReference type="EMBL" id="KAH6623114.1"/>
    </source>
</evidence>
<organism evidence="1 2">
    <name type="scientific">Chaetomium tenue</name>
    <dbReference type="NCBI Taxonomy" id="1854479"/>
    <lineage>
        <taxon>Eukaryota</taxon>
        <taxon>Fungi</taxon>
        <taxon>Dikarya</taxon>
        <taxon>Ascomycota</taxon>
        <taxon>Pezizomycotina</taxon>
        <taxon>Sordariomycetes</taxon>
        <taxon>Sordariomycetidae</taxon>
        <taxon>Sordariales</taxon>
        <taxon>Chaetomiaceae</taxon>
        <taxon>Chaetomium</taxon>
    </lineage>
</organism>
<dbReference type="Proteomes" id="UP000724584">
    <property type="component" value="Unassembled WGS sequence"/>
</dbReference>
<evidence type="ECO:0000313" key="2">
    <source>
        <dbReference type="Proteomes" id="UP000724584"/>
    </source>
</evidence>
<sequence>GQVWQVKGVAELMRYSHASNVAIMDSTTFEWHQTVNTKVSAAHAARIGEFAGVEPPSRAINRASVTENCQGWVIRVLRRLVEEGMVEDMAVI</sequence>